<comment type="caution">
    <text evidence="25">The sequence shown here is derived from an EMBL/GenBank/DDBJ whole genome shotgun (WGS) entry which is preliminary data.</text>
</comment>
<protein>
    <recommendedName>
        <fullName evidence="7">Phosphatidate cytidylyltransferase</fullName>
        <ecNumber evidence="6">2.7.7.41</ecNumber>
    </recommendedName>
    <alternativeName>
        <fullName evidence="20">CDP-DAG synthase</fullName>
    </alternativeName>
    <alternativeName>
        <fullName evidence="22">CDP-DG synthase</fullName>
    </alternativeName>
    <alternativeName>
        <fullName evidence="18">CDP-diacylglycerol synthase</fullName>
    </alternativeName>
    <alternativeName>
        <fullName evidence="21">CDP-diglyceride pyrophosphorylase</fullName>
    </alternativeName>
    <alternativeName>
        <fullName evidence="23">CDP-diglyceride synthase</fullName>
    </alternativeName>
    <alternativeName>
        <fullName evidence="19">CTP:phosphatidate cytidylyltransferase</fullName>
    </alternativeName>
</protein>
<reference evidence="25 26" key="1">
    <citation type="submission" date="2017-09" db="EMBL/GenBank/DDBJ databases">
        <title>Bacterial strain isolated from the female urinary microbiota.</title>
        <authorList>
            <person name="Thomas-White K."/>
            <person name="Kumar N."/>
            <person name="Forster S."/>
            <person name="Putonti C."/>
            <person name="Lawley T."/>
            <person name="Wolfe A.J."/>
        </authorList>
    </citation>
    <scope>NUCLEOTIDE SEQUENCE [LARGE SCALE GENOMIC DNA]</scope>
    <source>
        <strain evidence="25 26">UMB0852</strain>
    </source>
</reference>
<keyword evidence="15 24" id="KW-0472">Membrane</keyword>
<evidence type="ECO:0000256" key="12">
    <source>
        <dbReference type="ARBA" id="ARBA00022695"/>
    </source>
</evidence>
<proteinExistence type="inferred from homology"/>
<name>A0A1G8KNQ5_9LACT</name>
<feature type="transmembrane region" description="Helical" evidence="24">
    <location>
        <begin position="134"/>
        <end position="152"/>
    </location>
</feature>
<evidence type="ECO:0000256" key="14">
    <source>
        <dbReference type="ARBA" id="ARBA00023098"/>
    </source>
</evidence>
<keyword evidence="14" id="KW-0443">Lipid metabolism</keyword>
<gene>
    <name evidence="25" type="ORF">CJ205_05620</name>
</gene>
<evidence type="ECO:0000256" key="21">
    <source>
        <dbReference type="ARBA" id="ARBA00032396"/>
    </source>
</evidence>
<feature type="transmembrane region" description="Helical" evidence="24">
    <location>
        <begin position="109"/>
        <end position="128"/>
    </location>
</feature>
<dbReference type="EC" id="2.7.7.41" evidence="6"/>
<keyword evidence="9" id="KW-0444">Lipid biosynthesis</keyword>
<evidence type="ECO:0000256" key="19">
    <source>
        <dbReference type="ARBA" id="ARBA00031825"/>
    </source>
</evidence>
<evidence type="ECO:0000256" key="4">
    <source>
        <dbReference type="ARBA" id="ARBA00005189"/>
    </source>
</evidence>
<evidence type="ECO:0000313" key="26">
    <source>
        <dbReference type="Proteomes" id="UP000235682"/>
    </source>
</evidence>
<evidence type="ECO:0000256" key="22">
    <source>
        <dbReference type="ARBA" id="ARBA00032743"/>
    </source>
</evidence>
<evidence type="ECO:0000256" key="23">
    <source>
        <dbReference type="ARBA" id="ARBA00033406"/>
    </source>
</evidence>
<feature type="transmembrane region" description="Helical" evidence="24">
    <location>
        <begin position="78"/>
        <end position="97"/>
    </location>
</feature>
<evidence type="ECO:0000256" key="3">
    <source>
        <dbReference type="ARBA" id="ARBA00005119"/>
    </source>
</evidence>
<organism evidence="25 26">
    <name type="scientific">Dolosicoccus paucivorans</name>
    <dbReference type="NCBI Taxonomy" id="84521"/>
    <lineage>
        <taxon>Bacteria</taxon>
        <taxon>Bacillati</taxon>
        <taxon>Bacillota</taxon>
        <taxon>Bacilli</taxon>
        <taxon>Lactobacillales</taxon>
        <taxon>Aerococcaceae</taxon>
        <taxon>Dolosicoccus</taxon>
    </lineage>
</organism>
<evidence type="ECO:0000256" key="7">
    <source>
        <dbReference type="ARBA" id="ARBA00019373"/>
    </source>
</evidence>
<dbReference type="Proteomes" id="UP000235682">
    <property type="component" value="Unassembled WGS sequence"/>
</dbReference>
<feature type="transmembrane region" description="Helical" evidence="24">
    <location>
        <begin position="49"/>
        <end position="66"/>
    </location>
</feature>
<evidence type="ECO:0000256" key="24">
    <source>
        <dbReference type="SAM" id="Phobius"/>
    </source>
</evidence>
<evidence type="ECO:0000313" key="25">
    <source>
        <dbReference type="EMBL" id="PMC58167.1"/>
    </source>
</evidence>
<dbReference type="GO" id="GO:0004605">
    <property type="term" value="F:phosphatidate cytidylyltransferase activity"/>
    <property type="evidence" value="ECO:0007669"/>
    <property type="project" value="UniProtKB-EC"/>
</dbReference>
<dbReference type="EMBL" id="PNHE01000022">
    <property type="protein sequence ID" value="PMC58167.1"/>
    <property type="molecule type" value="Genomic_DNA"/>
</dbReference>
<evidence type="ECO:0000256" key="13">
    <source>
        <dbReference type="ARBA" id="ARBA00022989"/>
    </source>
</evidence>
<evidence type="ECO:0000256" key="15">
    <source>
        <dbReference type="ARBA" id="ARBA00023136"/>
    </source>
</evidence>
<accession>A0A1G8KNQ5</accession>
<keyword evidence="11 24" id="KW-0812">Transmembrane</keyword>
<dbReference type="Pfam" id="PF01148">
    <property type="entry name" value="CTP_transf_1"/>
    <property type="match status" value="1"/>
</dbReference>
<dbReference type="PANTHER" id="PTHR46382">
    <property type="entry name" value="PHOSPHATIDATE CYTIDYLYLTRANSFERASE"/>
    <property type="match status" value="1"/>
</dbReference>
<keyword evidence="17" id="KW-1208">Phospholipid metabolism</keyword>
<sequence>MRERTISAILGFLIFIPLLFKGGVIFAYSMFILGAIGLFELARMRDIKYFNIIGFIATFGLGNVLIPQNYLYSFSDYFNPFMMFFLSAMALLVLTVYRYRTFNIEDAALVVFGALYIGMGFNSVITMRDMGLDTILFLFFVIWSTDTGAYLFGRLFGKRSLAPHISPNKTIEGALGGVLSALLIGWLFIKFFQPNLGQTNHAYLLIMTLSMVGQFGDLVESAYKRHFGVKDSGNLLPGHGGVLDRFDSTIFASIMFMVWINLIR</sequence>
<dbReference type="STRING" id="84521.SAMN04487994_101225"/>
<evidence type="ECO:0000256" key="11">
    <source>
        <dbReference type="ARBA" id="ARBA00022692"/>
    </source>
</evidence>
<dbReference type="PANTHER" id="PTHR46382:SF1">
    <property type="entry name" value="PHOSPHATIDATE CYTIDYLYLTRANSFERASE"/>
    <property type="match status" value="1"/>
</dbReference>
<dbReference type="RefSeq" id="WP_092084791.1">
    <property type="nucleotide sequence ID" value="NZ_FNEL01000012.1"/>
</dbReference>
<keyword evidence="26" id="KW-1185">Reference proteome</keyword>
<dbReference type="OrthoDB" id="9799199at2"/>
<evidence type="ECO:0000256" key="9">
    <source>
        <dbReference type="ARBA" id="ARBA00022516"/>
    </source>
</evidence>
<evidence type="ECO:0000256" key="2">
    <source>
        <dbReference type="ARBA" id="ARBA00004651"/>
    </source>
</evidence>
<dbReference type="GO" id="GO:0016024">
    <property type="term" value="P:CDP-diacylglycerol biosynthetic process"/>
    <property type="evidence" value="ECO:0007669"/>
    <property type="project" value="TreeGrafter"/>
</dbReference>
<evidence type="ECO:0000256" key="1">
    <source>
        <dbReference type="ARBA" id="ARBA00001698"/>
    </source>
</evidence>
<keyword evidence="8" id="KW-1003">Cell membrane</keyword>
<evidence type="ECO:0000256" key="18">
    <source>
        <dbReference type="ARBA" id="ARBA00029893"/>
    </source>
</evidence>
<comment type="similarity">
    <text evidence="5">Belongs to the CDS family.</text>
</comment>
<feature type="transmembrane region" description="Helical" evidence="24">
    <location>
        <begin position="6"/>
        <end position="37"/>
    </location>
</feature>
<dbReference type="GO" id="GO:0005886">
    <property type="term" value="C:plasma membrane"/>
    <property type="evidence" value="ECO:0007669"/>
    <property type="project" value="UniProtKB-SubCell"/>
</dbReference>
<comment type="pathway">
    <text evidence="3">Phospholipid metabolism; CDP-diacylglycerol biosynthesis; CDP-diacylglycerol from sn-glycerol 3-phosphate: step 3/3.</text>
</comment>
<keyword evidence="12 25" id="KW-0548">Nucleotidyltransferase</keyword>
<keyword evidence="16" id="KW-0594">Phospholipid biosynthesis</keyword>
<evidence type="ECO:0000256" key="6">
    <source>
        <dbReference type="ARBA" id="ARBA00012487"/>
    </source>
</evidence>
<dbReference type="AlphaFoldDB" id="A0A1G8KNQ5"/>
<comment type="pathway">
    <text evidence="4">Lipid metabolism.</text>
</comment>
<evidence type="ECO:0000256" key="8">
    <source>
        <dbReference type="ARBA" id="ARBA00022475"/>
    </source>
</evidence>
<evidence type="ECO:0000256" key="20">
    <source>
        <dbReference type="ARBA" id="ARBA00032253"/>
    </source>
</evidence>
<comment type="subcellular location">
    <subcellularLocation>
        <location evidence="2">Cell membrane</location>
        <topology evidence="2">Multi-pass membrane protein</topology>
    </subcellularLocation>
</comment>
<feature type="transmembrane region" description="Helical" evidence="24">
    <location>
        <begin position="173"/>
        <end position="189"/>
    </location>
</feature>
<keyword evidence="10 25" id="KW-0808">Transferase</keyword>
<comment type="catalytic activity">
    <reaction evidence="1">
        <text>a 1,2-diacyl-sn-glycero-3-phosphate + CTP + H(+) = a CDP-1,2-diacyl-sn-glycerol + diphosphate</text>
        <dbReference type="Rhea" id="RHEA:16229"/>
        <dbReference type="ChEBI" id="CHEBI:15378"/>
        <dbReference type="ChEBI" id="CHEBI:33019"/>
        <dbReference type="ChEBI" id="CHEBI:37563"/>
        <dbReference type="ChEBI" id="CHEBI:58332"/>
        <dbReference type="ChEBI" id="CHEBI:58608"/>
        <dbReference type="EC" id="2.7.7.41"/>
    </reaction>
</comment>
<evidence type="ECO:0000256" key="16">
    <source>
        <dbReference type="ARBA" id="ARBA00023209"/>
    </source>
</evidence>
<keyword evidence="13 24" id="KW-1133">Transmembrane helix</keyword>
<evidence type="ECO:0000256" key="17">
    <source>
        <dbReference type="ARBA" id="ARBA00023264"/>
    </source>
</evidence>
<evidence type="ECO:0000256" key="10">
    <source>
        <dbReference type="ARBA" id="ARBA00022679"/>
    </source>
</evidence>
<evidence type="ECO:0000256" key="5">
    <source>
        <dbReference type="ARBA" id="ARBA00010185"/>
    </source>
</evidence>